<dbReference type="RefSeq" id="WP_034375747.1">
    <property type="nucleotide sequence ID" value="NZ_AP019774.1"/>
</dbReference>
<sequence length="118" mass="12530">MRTTQEANGVITLIIDTSGSMLELGKKAGVLHLVCTLKQACKSLGVDFKVMPLKEARGTFKAGILLSDGLFKEEISVCAAVGVGVDVDRTQLKKISQAYFEPEEILNALVFVLGGACA</sequence>
<dbReference type="GeneID" id="56928208"/>
<name>A0A6J4CXF9_9HELI</name>
<dbReference type="Proteomes" id="UP000509742">
    <property type="component" value="Chromosome"/>
</dbReference>
<dbReference type="AlphaFoldDB" id="A0A6J4CXF9"/>
<evidence type="ECO:0008006" key="5">
    <source>
        <dbReference type="Google" id="ProtNLM"/>
    </source>
</evidence>
<accession>A0A6J4CXF9</accession>
<organism evidence="2 3">
    <name type="scientific">Helicobacter suis</name>
    <dbReference type="NCBI Taxonomy" id="104628"/>
    <lineage>
        <taxon>Bacteria</taxon>
        <taxon>Pseudomonadati</taxon>
        <taxon>Campylobacterota</taxon>
        <taxon>Epsilonproteobacteria</taxon>
        <taxon>Campylobacterales</taxon>
        <taxon>Helicobacteraceae</taxon>
        <taxon>Helicobacter</taxon>
    </lineage>
</organism>
<evidence type="ECO:0000313" key="2">
    <source>
        <dbReference type="EMBL" id="BCD70208.1"/>
    </source>
</evidence>
<evidence type="ECO:0000313" key="3">
    <source>
        <dbReference type="Proteomes" id="UP000317935"/>
    </source>
</evidence>
<evidence type="ECO:0000313" key="1">
    <source>
        <dbReference type="EMBL" id="BCD45498.1"/>
    </source>
</evidence>
<dbReference type="EMBL" id="AP023036">
    <property type="protein sequence ID" value="BCD45498.1"/>
    <property type="molecule type" value="Genomic_DNA"/>
</dbReference>
<proteinExistence type="predicted"/>
<protein>
    <recommendedName>
        <fullName evidence="5">VWFA domain-containing protein</fullName>
    </recommendedName>
</protein>
<reference evidence="2 3" key="1">
    <citation type="submission" date="2019-06" db="EMBL/GenBank/DDBJ databases">
        <title>Complete genome sequence of Helicobacter suis SNTW101c.</title>
        <authorList>
            <person name="Rimbara E."/>
            <person name="Suzuki M."/>
            <person name="Matsui H."/>
            <person name="Nakamura M."/>
            <person name="Mori S."/>
            <person name="Shibayama K."/>
        </authorList>
    </citation>
    <scope>NUCLEOTIDE SEQUENCE [LARGE SCALE GENOMIC DNA]</scope>
    <source>
        <strain evidence="2 3">SNTW101c</strain>
    </source>
</reference>
<keyword evidence="4" id="KW-1185">Reference proteome</keyword>
<dbReference type="Proteomes" id="UP000317935">
    <property type="component" value="Chromosome"/>
</dbReference>
<gene>
    <name evidence="1" type="ORF">NHP190020_05370</name>
    <name evidence="2" type="ORF">SNTW_08530</name>
</gene>
<reference evidence="1 4" key="2">
    <citation type="submission" date="2020-04" db="EMBL/GenBank/DDBJ databases">
        <title>Genomic analysis of gastric non-Helicobacter pylori Helicobacters isolated in Japan.</title>
        <authorList>
            <person name="Suzuki M."/>
            <person name="Rimbara E."/>
        </authorList>
    </citation>
    <scope>NUCLEOTIDE SEQUENCE [LARGE SCALE GENOMIC DNA]</scope>
    <source>
        <strain evidence="1 4">NHP19-0020</strain>
    </source>
</reference>
<dbReference type="EMBL" id="AP019774">
    <property type="protein sequence ID" value="BCD70208.1"/>
    <property type="molecule type" value="Genomic_DNA"/>
</dbReference>
<evidence type="ECO:0000313" key="4">
    <source>
        <dbReference type="Proteomes" id="UP000509742"/>
    </source>
</evidence>